<reference evidence="1 2" key="1">
    <citation type="submission" date="2024-02" db="EMBL/GenBank/DDBJ databases">
        <title>First draft genome assembly of two strains of Seiridium cardinale.</title>
        <authorList>
            <person name="Emiliani G."/>
            <person name="Scali E."/>
        </authorList>
    </citation>
    <scope>NUCLEOTIDE SEQUENCE [LARGE SCALE GENOMIC DNA]</scope>
    <source>
        <strain evidence="1 2">BM-138-000479</strain>
    </source>
</reference>
<sequence length="57" mass="6227">MTIMIPPKADLTAIPATAHELPEPVVVATDVDADPVDPGRRPGEQQFDRGGWWLYGK</sequence>
<dbReference type="EMBL" id="JARVKM010000030">
    <property type="protein sequence ID" value="KAK9776086.1"/>
    <property type="molecule type" value="Genomic_DNA"/>
</dbReference>
<proteinExistence type="predicted"/>
<comment type="caution">
    <text evidence="1">The sequence shown here is derived from an EMBL/GenBank/DDBJ whole genome shotgun (WGS) entry which is preliminary data.</text>
</comment>
<accession>A0ABR2XQK1</accession>
<organism evidence="1 2">
    <name type="scientific">Seiridium cardinale</name>
    <dbReference type="NCBI Taxonomy" id="138064"/>
    <lineage>
        <taxon>Eukaryota</taxon>
        <taxon>Fungi</taxon>
        <taxon>Dikarya</taxon>
        <taxon>Ascomycota</taxon>
        <taxon>Pezizomycotina</taxon>
        <taxon>Sordariomycetes</taxon>
        <taxon>Xylariomycetidae</taxon>
        <taxon>Amphisphaeriales</taxon>
        <taxon>Sporocadaceae</taxon>
        <taxon>Seiridium</taxon>
    </lineage>
</organism>
<keyword evidence="2" id="KW-1185">Reference proteome</keyword>
<evidence type="ECO:0000313" key="1">
    <source>
        <dbReference type="EMBL" id="KAK9776086.1"/>
    </source>
</evidence>
<name>A0ABR2XQK1_9PEZI</name>
<dbReference type="Proteomes" id="UP001465668">
    <property type="component" value="Unassembled WGS sequence"/>
</dbReference>
<gene>
    <name evidence="1" type="ORF">SCAR479_07306</name>
</gene>
<evidence type="ECO:0000313" key="2">
    <source>
        <dbReference type="Proteomes" id="UP001465668"/>
    </source>
</evidence>
<protein>
    <submittedName>
        <fullName evidence="1">Uncharacterized protein</fullName>
    </submittedName>
</protein>